<dbReference type="Gene3D" id="3.40.50.300">
    <property type="entry name" value="P-loop containing nucleotide triphosphate hydrolases"/>
    <property type="match status" value="1"/>
</dbReference>
<reference evidence="8" key="1">
    <citation type="submission" date="2016-06" db="UniProtKB">
        <authorList>
            <consortium name="WormBaseParasite"/>
        </authorList>
    </citation>
    <scope>IDENTIFICATION</scope>
</reference>
<dbReference type="InterPro" id="IPR003593">
    <property type="entry name" value="AAA+_ATPase"/>
</dbReference>
<dbReference type="OrthoDB" id="271325at2759"/>
<dbReference type="Gene3D" id="2.40.50.140">
    <property type="entry name" value="Nucleic acid-binding proteins"/>
    <property type="match status" value="1"/>
</dbReference>
<dbReference type="InterPro" id="IPR041562">
    <property type="entry name" value="MCM_lid"/>
</dbReference>
<protein>
    <submittedName>
        <fullName evidence="8">MCM domain-containing protein</fullName>
    </submittedName>
</protein>
<evidence type="ECO:0000256" key="4">
    <source>
        <dbReference type="RuleBase" id="RU004070"/>
    </source>
</evidence>
<name>A0A183SKU2_SCHSO</name>
<dbReference type="InterPro" id="IPR033762">
    <property type="entry name" value="MCM_OB"/>
</dbReference>
<evidence type="ECO:0000313" key="6">
    <source>
        <dbReference type="EMBL" id="VDL91222.1"/>
    </source>
</evidence>
<evidence type="ECO:0000259" key="5">
    <source>
        <dbReference type="PROSITE" id="PS50051"/>
    </source>
</evidence>
<dbReference type="Pfam" id="PF00493">
    <property type="entry name" value="MCM"/>
    <property type="match status" value="1"/>
</dbReference>
<dbReference type="GO" id="GO:0042555">
    <property type="term" value="C:MCM complex"/>
    <property type="evidence" value="ECO:0007669"/>
    <property type="project" value="TreeGrafter"/>
</dbReference>
<evidence type="ECO:0000256" key="3">
    <source>
        <dbReference type="ARBA" id="ARBA00023125"/>
    </source>
</evidence>
<dbReference type="GO" id="GO:0017116">
    <property type="term" value="F:single-stranded DNA helicase activity"/>
    <property type="evidence" value="ECO:0007669"/>
    <property type="project" value="TreeGrafter"/>
</dbReference>
<dbReference type="PANTHER" id="PTHR11630:SF48">
    <property type="entry name" value="DNA HELICASE MCM9"/>
    <property type="match status" value="1"/>
</dbReference>
<feature type="domain" description="MCM C-terminal AAA(+) ATPase" evidence="5">
    <location>
        <begin position="280"/>
        <end position="462"/>
    </location>
</feature>
<dbReference type="AlphaFoldDB" id="A0A183SKU2"/>
<proteinExistence type="inferred from homology"/>
<keyword evidence="3 4" id="KW-0238">DNA-binding</keyword>
<dbReference type="SUPFAM" id="SSF50249">
    <property type="entry name" value="Nucleic acid-binding proteins"/>
    <property type="match status" value="1"/>
</dbReference>
<reference evidence="6 7" key="2">
    <citation type="submission" date="2018-11" db="EMBL/GenBank/DDBJ databases">
        <authorList>
            <consortium name="Pathogen Informatics"/>
        </authorList>
    </citation>
    <scope>NUCLEOTIDE SEQUENCE [LARGE SCALE GENOMIC DNA]</scope>
    <source>
        <strain evidence="6 7">NST_G2</strain>
    </source>
</reference>
<keyword evidence="1 4" id="KW-0547">Nucleotide-binding</keyword>
<keyword evidence="2 4" id="KW-0067">ATP-binding</keyword>
<dbReference type="SMART" id="SM00350">
    <property type="entry name" value="MCM"/>
    <property type="match status" value="1"/>
</dbReference>
<dbReference type="Pfam" id="PF17855">
    <property type="entry name" value="MCM_lid"/>
    <property type="match status" value="1"/>
</dbReference>
<evidence type="ECO:0000313" key="8">
    <source>
        <dbReference type="WBParaSite" id="SSLN_0000499501-mRNA-1"/>
    </source>
</evidence>
<dbReference type="GO" id="GO:0016787">
    <property type="term" value="F:hydrolase activity"/>
    <property type="evidence" value="ECO:0007669"/>
    <property type="project" value="UniProtKB-KW"/>
</dbReference>
<dbReference type="GO" id="GO:0000724">
    <property type="term" value="P:double-strand break repair via homologous recombination"/>
    <property type="evidence" value="ECO:0007669"/>
    <property type="project" value="TreeGrafter"/>
</dbReference>
<dbReference type="SMART" id="SM00382">
    <property type="entry name" value="AAA"/>
    <property type="match status" value="1"/>
</dbReference>
<evidence type="ECO:0000313" key="7">
    <source>
        <dbReference type="Proteomes" id="UP000275846"/>
    </source>
</evidence>
<dbReference type="InterPro" id="IPR027417">
    <property type="entry name" value="P-loop_NTPase"/>
</dbReference>
<dbReference type="InterPro" id="IPR031327">
    <property type="entry name" value="MCM"/>
</dbReference>
<dbReference type="Pfam" id="PF17207">
    <property type="entry name" value="MCM_OB"/>
    <property type="match status" value="1"/>
</dbReference>
<dbReference type="InterPro" id="IPR001208">
    <property type="entry name" value="MCM_dom"/>
</dbReference>
<dbReference type="GO" id="GO:0005524">
    <property type="term" value="F:ATP binding"/>
    <property type="evidence" value="ECO:0007669"/>
    <property type="project" value="UniProtKB-KW"/>
</dbReference>
<evidence type="ECO:0000256" key="2">
    <source>
        <dbReference type="ARBA" id="ARBA00022840"/>
    </source>
</evidence>
<organism evidence="8">
    <name type="scientific">Schistocephalus solidus</name>
    <name type="common">Tapeworm</name>
    <dbReference type="NCBI Taxonomy" id="70667"/>
    <lineage>
        <taxon>Eukaryota</taxon>
        <taxon>Metazoa</taxon>
        <taxon>Spiralia</taxon>
        <taxon>Lophotrochozoa</taxon>
        <taxon>Platyhelminthes</taxon>
        <taxon>Cestoda</taxon>
        <taxon>Eucestoda</taxon>
        <taxon>Diphyllobothriidea</taxon>
        <taxon>Diphyllobothriidae</taxon>
        <taxon>Schistocephalus</taxon>
    </lineage>
</organism>
<dbReference type="Gene3D" id="2.20.28.10">
    <property type="match status" value="1"/>
</dbReference>
<keyword evidence="7" id="KW-1185">Reference proteome</keyword>
<dbReference type="SUPFAM" id="SSF52540">
    <property type="entry name" value="P-loop containing nucleoside triphosphate hydrolases"/>
    <property type="match status" value="1"/>
</dbReference>
<evidence type="ECO:0000256" key="1">
    <source>
        <dbReference type="ARBA" id="ARBA00022741"/>
    </source>
</evidence>
<dbReference type="Proteomes" id="UP000275846">
    <property type="component" value="Unassembled WGS sequence"/>
</dbReference>
<dbReference type="InterPro" id="IPR012340">
    <property type="entry name" value="NA-bd_OB-fold"/>
</dbReference>
<dbReference type="PRINTS" id="PR01657">
    <property type="entry name" value="MCMFAMILY"/>
</dbReference>
<dbReference type="PROSITE" id="PS50051">
    <property type="entry name" value="MCM_2"/>
    <property type="match status" value="1"/>
</dbReference>
<gene>
    <name evidence="6" type="ORF">SSLN_LOCUS4837</name>
</gene>
<dbReference type="EMBL" id="UYSU01033017">
    <property type="protein sequence ID" value="VDL91222.1"/>
    <property type="molecule type" value="Genomic_DNA"/>
</dbReference>
<accession>A0A183SKU2</accession>
<dbReference type="WBParaSite" id="SSLN_0000499501-mRNA-1">
    <property type="protein sequence ID" value="SSLN_0000499501-mRNA-1"/>
    <property type="gene ID" value="SSLN_0000499501"/>
</dbReference>
<dbReference type="GO" id="GO:0003697">
    <property type="term" value="F:single-stranded DNA binding"/>
    <property type="evidence" value="ECO:0007669"/>
    <property type="project" value="TreeGrafter"/>
</dbReference>
<sequence length="618" mass="68827">MAAAPDNLPCERIVTLFSEFVLKEHPLIFENHKENLNAGKCFVLTVHFPALCEYNSLFSQQLLLNPRQTLKLFNAGLMDAVKQHFAPQKPDFLHSLRCLVRVASLPLIPEIYRTEIPYSNQVGRFFALQCTVTRVGPVQVVQLQRTYSCQKCAFIFTVQADFAEYFALRQPTRCPNTLENCPSNSFYPLKQTEYHLENYQEIRVNEQFSCLSVGKMPRSICACLNNDLVDTVRPGDDIILNGVLTHRWRIARPGAACEIELVCFLDYWTGVDSFTTALDLRNELLKVLCPEIHGLFLVKLSLALLLVGRASETAVLERFRVRGSLHLLLVGEPGTAKSALLRAACRLSGRAILTAATGTTAAGLTAAAVRDSSGWALEAGALVLADGGLCAIDEFSSLRGADRAAVLEAMEQQTVSLAKAGLLARLNCRCSVVAAATASTSDELGLPTPLLSRFDLVWRLSDPTRSEAWDSSVADFILVHRSTTQHITHWADDLVLCKLYIAWVRSEFRPTLSSESAVLLQRYYELHLCGADEEQALAGRTTLRLLESLVRLSQAHARLMARHSTLVEVEVRCCHPSHYACTEQLGLIRKLISFPRFCHRSLNLCANRTNYRLIIHAL</sequence>
<dbReference type="STRING" id="70667.A0A183SKU2"/>
<comment type="similarity">
    <text evidence="4">Belongs to the MCM family.</text>
</comment>
<dbReference type="PANTHER" id="PTHR11630">
    <property type="entry name" value="DNA REPLICATION LICENSING FACTOR MCM FAMILY MEMBER"/>
    <property type="match status" value="1"/>
</dbReference>
<dbReference type="GO" id="GO:0005634">
    <property type="term" value="C:nucleus"/>
    <property type="evidence" value="ECO:0007669"/>
    <property type="project" value="UniProtKB-SubCell"/>
</dbReference>